<dbReference type="GO" id="GO:0006412">
    <property type="term" value="P:translation"/>
    <property type="evidence" value="ECO:0007669"/>
    <property type="project" value="InterPro"/>
</dbReference>
<keyword evidence="3 4" id="KW-0687">Ribonucleoprotein</keyword>
<keyword evidence="5" id="KW-1133">Transmembrane helix</keyword>
<dbReference type="AlphaFoldDB" id="A0A3P3YWE1"/>
<evidence type="ECO:0000256" key="4">
    <source>
        <dbReference type="RuleBase" id="RU003830"/>
    </source>
</evidence>
<dbReference type="PROSITE" id="PS00646">
    <property type="entry name" value="RIBOSOMAL_S13_1"/>
    <property type="match status" value="1"/>
</dbReference>
<evidence type="ECO:0000256" key="5">
    <source>
        <dbReference type="SAM" id="Phobius"/>
    </source>
</evidence>
<keyword evidence="6" id="KW-0496">Mitochondrion</keyword>
<keyword evidence="5" id="KW-0812">Transmembrane</keyword>
<dbReference type="GO" id="GO:0005829">
    <property type="term" value="C:cytosol"/>
    <property type="evidence" value="ECO:0007669"/>
    <property type="project" value="TreeGrafter"/>
</dbReference>
<name>A0A3P3YWE1_PLABS</name>
<dbReference type="Pfam" id="PF00416">
    <property type="entry name" value="Ribosomal_S13"/>
    <property type="match status" value="1"/>
</dbReference>
<reference evidence="6" key="1">
    <citation type="submission" date="2018-05" db="EMBL/GenBank/DDBJ databases">
        <authorList>
            <person name="Fogelqvist J."/>
        </authorList>
    </citation>
    <scope>NUCLEOTIDE SEQUENCE [LARGE SCALE GENOMIC DNA]</scope>
</reference>
<comment type="similarity">
    <text evidence="1 4">Belongs to the universal ribosomal protein uS13 family.</text>
</comment>
<dbReference type="InterPro" id="IPR027437">
    <property type="entry name" value="Rbsml_uS13_C"/>
</dbReference>
<keyword evidence="5" id="KW-0472">Membrane</keyword>
<evidence type="ECO:0000256" key="2">
    <source>
        <dbReference type="ARBA" id="ARBA00022980"/>
    </source>
</evidence>
<dbReference type="InterPro" id="IPR018269">
    <property type="entry name" value="Ribosomal_uS13_CS"/>
</dbReference>
<dbReference type="Gene3D" id="4.10.910.10">
    <property type="entry name" value="30s ribosomal protein s13, domain 2"/>
    <property type="match status" value="1"/>
</dbReference>
<dbReference type="GO" id="GO:0003723">
    <property type="term" value="F:RNA binding"/>
    <property type="evidence" value="ECO:0007669"/>
    <property type="project" value="InterPro"/>
</dbReference>
<sequence length="132" mass="15711">MKTSIQFFNLQFLIEKKLLISLTQIFGIGFYSAIVICKKFGFNKNTYIKSVDVRIVNAMRNFILDKFVVQEQLKEQIQVSIVELDTIKSIRGFRHKLCLPVHGQRTKTNRRTQRKFKRMQSKLWEEDSTHIR</sequence>
<accession>A0A3P3YWE1</accession>
<dbReference type="GO" id="GO:0003735">
    <property type="term" value="F:structural constituent of ribosome"/>
    <property type="evidence" value="ECO:0007669"/>
    <property type="project" value="InterPro"/>
</dbReference>
<feature type="transmembrane region" description="Helical" evidence="5">
    <location>
        <begin position="18"/>
        <end position="37"/>
    </location>
</feature>
<dbReference type="PROSITE" id="PS50159">
    <property type="entry name" value="RIBOSOMAL_S13_2"/>
    <property type="match status" value="1"/>
</dbReference>
<keyword evidence="2 4" id="KW-0689">Ribosomal protein</keyword>
<gene>
    <name evidence="6" type="ORF">PLBR_LOCUS28</name>
</gene>
<dbReference type="Gene3D" id="1.10.8.50">
    <property type="match status" value="1"/>
</dbReference>
<organism evidence="6">
    <name type="scientific">Plasmodiophora brassicae</name>
    <name type="common">Clubroot disease agent</name>
    <dbReference type="NCBI Taxonomy" id="37360"/>
    <lineage>
        <taxon>Eukaryota</taxon>
        <taxon>Sar</taxon>
        <taxon>Rhizaria</taxon>
        <taxon>Endomyxa</taxon>
        <taxon>Phytomyxea</taxon>
        <taxon>Plasmodiophorida</taxon>
        <taxon>Plasmodiophoridae</taxon>
        <taxon>Plasmodiophora</taxon>
    </lineage>
</organism>
<proteinExistence type="inferred from homology"/>
<dbReference type="SUPFAM" id="SSF46946">
    <property type="entry name" value="S13-like H2TH domain"/>
    <property type="match status" value="1"/>
</dbReference>
<geneLocation type="mitochondrion" evidence="6"/>
<dbReference type="EMBL" id="LS992577">
    <property type="protein sequence ID" value="SYZ47141.1"/>
    <property type="molecule type" value="Genomic_DNA"/>
</dbReference>
<protein>
    <submittedName>
        <fullName evidence="6">A5170672-5fdf-4477-8887-0b2da1233aa5-CDS</fullName>
    </submittedName>
</protein>
<dbReference type="InterPro" id="IPR001892">
    <property type="entry name" value="Ribosomal_uS13"/>
</dbReference>
<dbReference type="PANTHER" id="PTHR10871">
    <property type="entry name" value="30S RIBOSOMAL PROTEIN S13/40S RIBOSOMAL PROTEIN S18"/>
    <property type="match status" value="1"/>
</dbReference>
<dbReference type="PIRSF" id="PIRSF002134">
    <property type="entry name" value="Ribosomal_S13"/>
    <property type="match status" value="1"/>
</dbReference>
<dbReference type="InterPro" id="IPR010979">
    <property type="entry name" value="Ribosomal_uS13-like_H2TH"/>
</dbReference>
<dbReference type="PANTHER" id="PTHR10871:SF1">
    <property type="entry name" value="SMALL RIBOSOMAL SUBUNIT PROTEIN US13M"/>
    <property type="match status" value="1"/>
</dbReference>
<evidence type="ECO:0000313" key="6">
    <source>
        <dbReference type="EMBL" id="SYZ47141.1"/>
    </source>
</evidence>
<evidence type="ECO:0000256" key="3">
    <source>
        <dbReference type="ARBA" id="ARBA00023274"/>
    </source>
</evidence>
<dbReference type="GO" id="GO:0015935">
    <property type="term" value="C:small ribosomal subunit"/>
    <property type="evidence" value="ECO:0007669"/>
    <property type="project" value="TreeGrafter"/>
</dbReference>
<evidence type="ECO:0000256" key="1">
    <source>
        <dbReference type="ARBA" id="ARBA00008080"/>
    </source>
</evidence>